<evidence type="ECO:0000256" key="1">
    <source>
        <dbReference type="SAM" id="MobiDB-lite"/>
    </source>
</evidence>
<accession>A0A5B9EAU7</accession>
<dbReference type="EMBL" id="CP042806">
    <property type="protein sequence ID" value="QEE27216.1"/>
    <property type="molecule type" value="Genomic_DNA"/>
</dbReference>
<dbReference type="InterPro" id="IPR012669">
    <property type="entry name" value="Pectate_lyase"/>
</dbReference>
<dbReference type="GO" id="GO:0030570">
    <property type="term" value="F:pectate lyase activity"/>
    <property type="evidence" value="ECO:0007669"/>
    <property type="project" value="UniProtKB-EC"/>
</dbReference>
<evidence type="ECO:0000313" key="4">
    <source>
        <dbReference type="Proteomes" id="UP000321820"/>
    </source>
</evidence>
<dbReference type="EC" id="4.2.2.2" evidence="3"/>
<reference evidence="3 4" key="1">
    <citation type="submission" date="2019-08" db="EMBL/GenBank/DDBJ databases">
        <title>Complete genome sequence of Terriglobus albidus strain ORNL.</title>
        <authorList>
            <person name="Podar M."/>
        </authorList>
    </citation>
    <scope>NUCLEOTIDE SEQUENCE [LARGE SCALE GENOMIC DNA]</scope>
    <source>
        <strain evidence="3 4">ORNL</strain>
    </source>
</reference>
<organism evidence="3 4">
    <name type="scientific">Terriglobus albidus</name>
    <dbReference type="NCBI Taxonomy" id="1592106"/>
    <lineage>
        <taxon>Bacteria</taxon>
        <taxon>Pseudomonadati</taxon>
        <taxon>Acidobacteriota</taxon>
        <taxon>Terriglobia</taxon>
        <taxon>Terriglobales</taxon>
        <taxon>Acidobacteriaceae</taxon>
        <taxon>Terriglobus</taxon>
    </lineage>
</organism>
<keyword evidence="4" id="KW-1185">Reference proteome</keyword>
<dbReference type="AlphaFoldDB" id="A0A5B9EAU7"/>
<name>A0A5B9EAU7_9BACT</name>
<keyword evidence="3" id="KW-0456">Lyase</keyword>
<dbReference type="Pfam" id="PF09492">
    <property type="entry name" value="Pec_lyase"/>
    <property type="match status" value="1"/>
</dbReference>
<sequence>MRRLLLAPAFAATLHAAVLGHMQPAEPLTEARIHTLPAAEQPAWLDYLTRSQKQRLADKAALAAELKAAGRTESIHSKAGHGANSMPLNRESGFYGSAEAHTTAENIISFQTPAGGWSKNIEIDKHHRQPGEDYAPDNTSQHLAPDDADRPMEPTWNYVGTLDNDATTTQIRFLALVVPHASAADRTRYQQVIERGIRYILSAQYPNGGWPQVWPLEGGYHDAITFNDNAMINAIETLNLAVTDPNYSFLPAVLRRQAAQAIAHGLECILKSQVTIGDRLTIWPQQVDALTLAPAGARNYEMISLSSSESASLMNYLMTLPSPSPAVVRSVYAAAAWFQQHAIYGYIYTGGKETPGGRRLFEKAGAPPVWSRYYSLGLPPNGEKPIFGDRDRTIHDELLEISEERRNGYGWYNTAANQTLVAFASWKQKHPLPQANH</sequence>
<feature type="signal peptide" evidence="2">
    <location>
        <begin position="1"/>
        <end position="16"/>
    </location>
</feature>
<dbReference type="KEGG" id="talb:FTW19_03825"/>
<feature type="region of interest" description="Disordered" evidence="1">
    <location>
        <begin position="128"/>
        <end position="151"/>
    </location>
</feature>
<protein>
    <submittedName>
        <fullName evidence="3">Pectate lyase</fullName>
        <ecNumber evidence="3">4.2.2.2</ecNumber>
    </submittedName>
</protein>
<evidence type="ECO:0000256" key="2">
    <source>
        <dbReference type="SAM" id="SignalP"/>
    </source>
</evidence>
<keyword evidence="2" id="KW-0732">Signal</keyword>
<dbReference type="SUPFAM" id="SSF81853">
    <property type="entry name" value="Family 10 polysaccharide lyase"/>
    <property type="match status" value="1"/>
</dbReference>
<dbReference type="OrthoDB" id="9804686at2"/>
<proteinExistence type="predicted"/>
<dbReference type="Proteomes" id="UP000321820">
    <property type="component" value="Chromosome"/>
</dbReference>
<dbReference type="RefSeq" id="WP_147646409.1">
    <property type="nucleotide sequence ID" value="NZ_CP042806.1"/>
</dbReference>
<dbReference type="Gene3D" id="1.50.10.20">
    <property type="match status" value="1"/>
</dbReference>
<feature type="chain" id="PRO_5023119226" evidence="2">
    <location>
        <begin position="17"/>
        <end position="437"/>
    </location>
</feature>
<dbReference type="NCBIfam" id="TIGR02474">
    <property type="entry name" value="pec_lyase"/>
    <property type="match status" value="1"/>
</dbReference>
<evidence type="ECO:0000313" key="3">
    <source>
        <dbReference type="EMBL" id="QEE27216.1"/>
    </source>
</evidence>
<gene>
    <name evidence="3" type="primary">pelA</name>
    <name evidence="3" type="ORF">FTW19_03825</name>
</gene>